<name>A0A118JZL0_CYNCS</name>
<comment type="caution">
    <text evidence="2">The sequence shown here is derived from an EMBL/GenBank/DDBJ whole genome shotgun (WGS) entry which is preliminary data.</text>
</comment>
<feature type="domain" description="Histone deacetylase interacting" evidence="1">
    <location>
        <begin position="36"/>
        <end position="78"/>
    </location>
</feature>
<evidence type="ECO:0000313" key="2">
    <source>
        <dbReference type="EMBL" id="KVH99339.1"/>
    </source>
</evidence>
<accession>A0A118JZL0</accession>
<dbReference type="Gramene" id="KVH99339">
    <property type="protein sequence ID" value="KVH99339"/>
    <property type="gene ID" value="Ccrd_022432"/>
</dbReference>
<gene>
    <name evidence="2" type="ORF">Ccrd_022432</name>
</gene>
<reference evidence="2 3" key="1">
    <citation type="journal article" date="2016" name="Sci. Rep.">
        <title>The genome sequence of the outbreeding globe artichoke constructed de novo incorporating a phase-aware low-pass sequencing strategy of F1 progeny.</title>
        <authorList>
            <person name="Scaglione D."/>
            <person name="Reyes-Chin-Wo S."/>
            <person name="Acquadro A."/>
            <person name="Froenicke L."/>
            <person name="Portis E."/>
            <person name="Beitel C."/>
            <person name="Tirone M."/>
            <person name="Mauro R."/>
            <person name="Lo Monaco A."/>
            <person name="Mauromicale G."/>
            <person name="Faccioli P."/>
            <person name="Cattivelli L."/>
            <person name="Rieseberg L."/>
            <person name="Michelmore R."/>
            <person name="Lanteri S."/>
        </authorList>
    </citation>
    <scope>NUCLEOTIDE SEQUENCE [LARGE SCALE GENOMIC DNA]</scope>
    <source>
        <strain evidence="2">2C</strain>
    </source>
</reference>
<protein>
    <submittedName>
        <fullName evidence="2">Histone deacetylase interacting</fullName>
    </submittedName>
</protein>
<evidence type="ECO:0000259" key="1">
    <source>
        <dbReference type="Pfam" id="PF08295"/>
    </source>
</evidence>
<dbReference type="InterPro" id="IPR013194">
    <property type="entry name" value="HDAC_interact_dom"/>
</dbReference>
<proteinExistence type="predicted"/>
<evidence type="ECO:0000313" key="3">
    <source>
        <dbReference type="Proteomes" id="UP000243975"/>
    </source>
</evidence>
<organism evidence="2 3">
    <name type="scientific">Cynara cardunculus var. scolymus</name>
    <name type="common">Globe artichoke</name>
    <name type="synonym">Cynara scolymus</name>
    <dbReference type="NCBI Taxonomy" id="59895"/>
    <lineage>
        <taxon>Eukaryota</taxon>
        <taxon>Viridiplantae</taxon>
        <taxon>Streptophyta</taxon>
        <taxon>Embryophyta</taxon>
        <taxon>Tracheophyta</taxon>
        <taxon>Spermatophyta</taxon>
        <taxon>Magnoliopsida</taxon>
        <taxon>eudicotyledons</taxon>
        <taxon>Gunneridae</taxon>
        <taxon>Pentapetalae</taxon>
        <taxon>asterids</taxon>
        <taxon>campanulids</taxon>
        <taxon>Asterales</taxon>
        <taxon>Asteraceae</taxon>
        <taxon>Carduoideae</taxon>
        <taxon>Cardueae</taxon>
        <taxon>Carduinae</taxon>
        <taxon>Cynara</taxon>
    </lineage>
</organism>
<keyword evidence="3" id="KW-1185">Reference proteome</keyword>
<dbReference type="AlphaFoldDB" id="A0A118JZL0"/>
<sequence length="95" mass="11072">MWVFDVATRQARLLIKSKIFSSSMFIAFQEVRNSHEGSQSSFQKKYQEKLSEFEDKRYEIDMALECVKLTIRWLKSMALVTGGLKALSWNLCSLI</sequence>
<dbReference type="EMBL" id="LEKV01003609">
    <property type="protein sequence ID" value="KVH99339.1"/>
    <property type="molecule type" value="Genomic_DNA"/>
</dbReference>
<dbReference type="Pfam" id="PF08295">
    <property type="entry name" value="Sin3_corepress"/>
    <property type="match status" value="1"/>
</dbReference>
<dbReference type="Proteomes" id="UP000243975">
    <property type="component" value="Unassembled WGS sequence"/>
</dbReference>